<reference evidence="7" key="1">
    <citation type="journal article" date="2020" name="mSystems">
        <title>Genome- and Community-Level Interaction Insights into Carbon Utilization and Element Cycling Functions of Hydrothermarchaeota in Hydrothermal Sediment.</title>
        <authorList>
            <person name="Zhou Z."/>
            <person name="Liu Y."/>
            <person name="Xu W."/>
            <person name="Pan J."/>
            <person name="Luo Z.H."/>
            <person name="Li M."/>
        </authorList>
    </citation>
    <scope>NUCLEOTIDE SEQUENCE [LARGE SCALE GENOMIC DNA]</scope>
    <source>
        <strain evidence="7">SpSt-966</strain>
    </source>
</reference>
<dbReference type="InterPro" id="IPR034746">
    <property type="entry name" value="POTRA"/>
</dbReference>
<dbReference type="InterPro" id="IPR010827">
    <property type="entry name" value="BamA/TamA_POTRA"/>
</dbReference>
<dbReference type="GO" id="GO:0019867">
    <property type="term" value="C:outer membrane"/>
    <property type="evidence" value="ECO:0007669"/>
    <property type="project" value="InterPro"/>
</dbReference>
<proteinExistence type="predicted"/>
<keyword evidence="5" id="KW-0998">Cell outer membrane</keyword>
<sequence>MEVKMKKYIIFMIVTVLFSAMIFSQSVSISFLKIEGNTSLATSLITSKLSNAVQIGQPLNSDALYTALQALYNTGYFSYIEPKIQYSPIGPGLVIILTENPVLKSVDVKVNGPDLIGMDKIRGAITVEASKILNLVDLKTSFQNVMQLYTNAGYISNMISLETNITQSGNKIIIPSNNLVITINEYAIWNLKMTGDYGNLTPQQIIQNTGLFTMKGFESMNPLMKLFSNANDAYPKFSQMQDFQSKLFQMGYFSPETSLNFAPATDVSSNFKDPAVDLVVNAKLMKVVKSGLPIDNYFFSGVSEVDPFALAKYAGITAPATTNNFEQLVQLAKIRDYYQKKGYLLTSANVEYYKYQSSNDGFIDYKVIERHIGKIEITGNTKTKSYLIRRELAFHVGDPVTIQSIIQSYNNLNNTGFFTNVSITPTFPSTDSTTVNMVVTITENNKPRQIGGSLTIAQPQSGQPWYSGIYASGNLGLVDWNGYGESLTSQINLGLNPNANITYGVIFPFDLPMNFNTSLYYSTLNPFVTVNGQNIYYDESEYGLSASIGYQPNVYTSYNLGMNYYYFNNTQGSTPIAPSYLSPATGTCRQVNLSWNYTNVDNTLLSMSGVNFSLGGSYAGFGGQKNFAQGTFMVSGYLPILPQLSIGGRVLVGDGYGTNFDVGGPTTVRGWNPVAGTQEFVSNLDLRYEPPSSSSIPMMLSAFYDFGGAGNQLFAYGNVENAFMNSIGVGISLNVPYLGVLRFDFPFKVVNSTLQYGGITFGVGEMF</sequence>
<dbReference type="PROSITE" id="PS51779">
    <property type="entry name" value="POTRA"/>
    <property type="match status" value="1"/>
</dbReference>
<dbReference type="PANTHER" id="PTHR12815:SF47">
    <property type="entry name" value="TRANSLOCATION AND ASSEMBLY MODULE SUBUNIT TAMA"/>
    <property type="match status" value="1"/>
</dbReference>
<evidence type="ECO:0000256" key="2">
    <source>
        <dbReference type="ARBA" id="ARBA00022692"/>
    </source>
</evidence>
<gene>
    <name evidence="7" type="ORF">ENX73_02485</name>
</gene>
<protein>
    <recommendedName>
        <fullName evidence="6">POTRA domain-containing protein</fullName>
    </recommendedName>
</protein>
<dbReference type="Pfam" id="PF07244">
    <property type="entry name" value="POTRA"/>
    <property type="match status" value="2"/>
</dbReference>
<evidence type="ECO:0000256" key="5">
    <source>
        <dbReference type="ARBA" id="ARBA00023237"/>
    </source>
</evidence>
<evidence type="ECO:0000313" key="7">
    <source>
        <dbReference type="EMBL" id="HGE74974.1"/>
    </source>
</evidence>
<accession>A0A7V3VSE4</accession>
<dbReference type="InterPro" id="IPR039910">
    <property type="entry name" value="D15-like"/>
</dbReference>
<comment type="caution">
    <text evidence="7">The sequence shown here is derived from an EMBL/GenBank/DDBJ whole genome shotgun (WGS) entry which is preliminary data.</text>
</comment>
<name>A0A7V3VSE4_9BACT</name>
<evidence type="ECO:0000256" key="1">
    <source>
        <dbReference type="ARBA" id="ARBA00004370"/>
    </source>
</evidence>
<keyword evidence="3" id="KW-0732">Signal</keyword>
<dbReference type="PANTHER" id="PTHR12815">
    <property type="entry name" value="SORTING AND ASSEMBLY MACHINERY SAMM50 PROTEIN FAMILY MEMBER"/>
    <property type="match status" value="1"/>
</dbReference>
<keyword evidence="2" id="KW-0812">Transmembrane</keyword>
<dbReference type="AlphaFoldDB" id="A0A7V3VSE4"/>
<evidence type="ECO:0000259" key="6">
    <source>
        <dbReference type="PROSITE" id="PS51779"/>
    </source>
</evidence>
<comment type="subcellular location">
    <subcellularLocation>
        <location evidence="1">Membrane</location>
    </subcellularLocation>
</comment>
<evidence type="ECO:0000256" key="4">
    <source>
        <dbReference type="ARBA" id="ARBA00023136"/>
    </source>
</evidence>
<evidence type="ECO:0000256" key="3">
    <source>
        <dbReference type="ARBA" id="ARBA00022729"/>
    </source>
</evidence>
<organism evidence="7">
    <name type="scientific">Mesoaciditoga lauensis</name>
    <dbReference type="NCBI Taxonomy" id="1495039"/>
    <lineage>
        <taxon>Bacteria</taxon>
        <taxon>Thermotogati</taxon>
        <taxon>Thermotogota</taxon>
        <taxon>Thermotogae</taxon>
        <taxon>Mesoaciditogales</taxon>
        <taxon>Mesoaciditogaceae</taxon>
        <taxon>Mesoaciditoga</taxon>
    </lineage>
</organism>
<dbReference type="EMBL" id="DTPE01000104">
    <property type="protein sequence ID" value="HGE74974.1"/>
    <property type="molecule type" value="Genomic_DNA"/>
</dbReference>
<dbReference type="Gene3D" id="3.10.20.310">
    <property type="entry name" value="membrane protein fhac"/>
    <property type="match status" value="3"/>
</dbReference>
<keyword evidence="4" id="KW-0472">Membrane</keyword>
<dbReference type="Gene3D" id="2.40.160.50">
    <property type="entry name" value="membrane protein fhac: a member of the omp85/tpsb transporter family"/>
    <property type="match status" value="1"/>
</dbReference>
<feature type="domain" description="POTRA" evidence="6">
    <location>
        <begin position="370"/>
        <end position="444"/>
    </location>
</feature>